<dbReference type="SUPFAM" id="SSF54001">
    <property type="entry name" value="Cysteine proteinases"/>
    <property type="match status" value="1"/>
</dbReference>
<evidence type="ECO:0000313" key="10">
    <source>
        <dbReference type="EMBL" id="KAJ8602334.1"/>
    </source>
</evidence>
<evidence type="ECO:0000259" key="9">
    <source>
        <dbReference type="Pfam" id="PF24656"/>
    </source>
</evidence>
<dbReference type="InterPro" id="IPR056288">
    <property type="entry name" value="CEP76_C"/>
</dbReference>
<keyword evidence="11" id="KW-1185">Reference proteome</keyword>
<dbReference type="EMBL" id="JAQMWT010000381">
    <property type="protein sequence ID" value="KAJ8602334.1"/>
    <property type="molecule type" value="Genomic_DNA"/>
</dbReference>
<evidence type="ECO:0000256" key="2">
    <source>
        <dbReference type="ARBA" id="ARBA00005400"/>
    </source>
</evidence>
<keyword evidence="5" id="KW-0206">Cytoskeleton</keyword>
<feature type="domain" description="CEP76/DRC7 peptidase-like" evidence="9">
    <location>
        <begin position="348"/>
        <end position="475"/>
    </location>
</feature>
<reference evidence="10" key="1">
    <citation type="submission" date="2023-01" db="EMBL/GenBank/DDBJ databases">
        <title>Metagenome sequencing of chrysophaentin producing Chrysophaeum taylorii.</title>
        <authorList>
            <person name="Davison J."/>
            <person name="Bewley C."/>
        </authorList>
    </citation>
    <scope>NUCLEOTIDE SEQUENCE</scope>
    <source>
        <strain evidence="10">NIES-1699</strain>
    </source>
</reference>
<dbReference type="InterPro" id="IPR056290">
    <property type="entry name" value="CEPT76/DRC7_peptidase-like_dom"/>
</dbReference>
<dbReference type="InterPro" id="IPR052299">
    <property type="entry name" value="CEP76"/>
</dbReference>
<evidence type="ECO:0000259" key="8">
    <source>
        <dbReference type="Pfam" id="PF24652"/>
    </source>
</evidence>
<dbReference type="Pfam" id="PF24652">
    <property type="entry name" value="CEP76_C"/>
    <property type="match status" value="1"/>
</dbReference>
<dbReference type="Pfam" id="PF15627">
    <property type="entry name" value="CEP76-C2"/>
    <property type="match status" value="1"/>
</dbReference>
<dbReference type="InterPro" id="IPR028926">
    <property type="entry name" value="CEP76-C2"/>
</dbReference>
<dbReference type="AlphaFoldDB" id="A0AAD7UD61"/>
<evidence type="ECO:0000256" key="4">
    <source>
        <dbReference type="ARBA" id="ARBA00022490"/>
    </source>
</evidence>
<dbReference type="Pfam" id="PF24656">
    <property type="entry name" value="CEPT76_peptidase"/>
    <property type="match status" value="1"/>
</dbReference>
<evidence type="ECO:0000313" key="11">
    <source>
        <dbReference type="Proteomes" id="UP001230188"/>
    </source>
</evidence>
<evidence type="ECO:0000256" key="6">
    <source>
        <dbReference type="ARBA" id="ARBA00024729"/>
    </source>
</evidence>
<name>A0AAD7UD61_9STRA</name>
<dbReference type="Gene3D" id="3.10.620.30">
    <property type="match status" value="1"/>
</dbReference>
<proteinExistence type="inferred from homology"/>
<dbReference type="Proteomes" id="UP001230188">
    <property type="component" value="Unassembled WGS sequence"/>
</dbReference>
<sequence length="656" mass="71784">MALFETESESRIDELRSMIDEMLSETKTYARIRQVISETAEAGAPGTRATLARLVSAVETSPVPELLAGIDGTGVGLSTDEDALALRVEVRGGAAFVGELVDASSKGGAQAVRAHFLFNRQRGASSLVAAGVEPKLRGSFLFEIARPRPRSETDWHRALTLAMPRLRVAVTRERCGRGVATARRELVATGSVDWRRALLEAGRETTVPLAAAGPDSVVVETSAALRVVLDVVALGDSQVVEPPFDETTVRREIQRSLTLRGEASRRFYLYAKDWWREYGRALPSADEADERGVQLFARDEAGELRCVCAFVYPLRAGRGLDSPRHAARFVSLVALEKEGTVGGGARADVWHSPHGILARRAGDVWDHATLLCSLLLGFGLDAYVALGTMRCDERAQQHHAWVVTFSTTDDAPRVVAWESATGRRASLVPLDPEAARRYATLACVFNHSRLLANRQRSDKLVDGVSLDLDDPTSWMLLDAKAHGGVEDEAYVSPAADFALVPTRLDVPAAELALENELRELVERRRLAQLGLLTTWDRELSYMLQPALAAYENDRVTGHPFGNHEFQDAIKRHVPEGHCFKGFPCCFTHLQPARMLAALERGDLSSDVINTTGDHVRHALRARIFPYAEDVCACWIMIATFYLKPGASAAFGPPPPA</sequence>
<dbReference type="PANTHER" id="PTHR46436:SF1">
    <property type="entry name" value="CENTROSOMAL PROTEIN OF 76 KDA"/>
    <property type="match status" value="1"/>
</dbReference>
<dbReference type="GO" id="GO:0005814">
    <property type="term" value="C:centriole"/>
    <property type="evidence" value="ECO:0007669"/>
    <property type="project" value="UniProtKB-SubCell"/>
</dbReference>
<keyword evidence="4" id="KW-0963">Cytoplasm</keyword>
<comment type="caution">
    <text evidence="10">The sequence shown here is derived from an EMBL/GenBank/DDBJ whole genome shotgun (WGS) entry which is preliminary data.</text>
</comment>
<dbReference type="PANTHER" id="PTHR46436">
    <property type="entry name" value="CENTROSOMAL PROTEIN OF 76 KDA"/>
    <property type="match status" value="1"/>
</dbReference>
<evidence type="ECO:0000259" key="7">
    <source>
        <dbReference type="Pfam" id="PF15627"/>
    </source>
</evidence>
<comment type="subcellular location">
    <subcellularLocation>
        <location evidence="1">Cytoplasm</location>
        <location evidence="1">Cytoskeleton</location>
        <location evidence="1">Microtubule organizing center</location>
        <location evidence="1">Centrosome</location>
        <location evidence="1">Centriole</location>
    </subcellularLocation>
</comment>
<comment type="similarity">
    <text evidence="2">Belongs to the CEP76 family.</text>
</comment>
<evidence type="ECO:0000256" key="1">
    <source>
        <dbReference type="ARBA" id="ARBA00004114"/>
    </source>
</evidence>
<accession>A0AAD7UD61</accession>
<feature type="domain" description="CEP76 C2" evidence="7">
    <location>
        <begin position="85"/>
        <end position="217"/>
    </location>
</feature>
<protein>
    <recommendedName>
        <fullName evidence="3">Centrosomal protein of 76 kDa</fullName>
    </recommendedName>
</protein>
<evidence type="ECO:0000256" key="5">
    <source>
        <dbReference type="ARBA" id="ARBA00023212"/>
    </source>
</evidence>
<evidence type="ECO:0000256" key="3">
    <source>
        <dbReference type="ARBA" id="ARBA00015706"/>
    </source>
</evidence>
<feature type="domain" description="Centrosomal protein of 76 kDa C-terminal" evidence="8">
    <location>
        <begin position="507"/>
        <end position="641"/>
    </location>
</feature>
<organism evidence="10 11">
    <name type="scientific">Chrysophaeum taylorii</name>
    <dbReference type="NCBI Taxonomy" id="2483200"/>
    <lineage>
        <taxon>Eukaryota</taxon>
        <taxon>Sar</taxon>
        <taxon>Stramenopiles</taxon>
        <taxon>Ochrophyta</taxon>
        <taxon>Pelagophyceae</taxon>
        <taxon>Pelagomonadales</taxon>
        <taxon>Pelagomonadaceae</taxon>
        <taxon>Chrysophaeum</taxon>
    </lineage>
</organism>
<gene>
    <name evidence="10" type="ORF">CTAYLR_004204</name>
</gene>
<dbReference type="InterPro" id="IPR038765">
    <property type="entry name" value="Papain-like_cys_pep_sf"/>
</dbReference>
<comment type="function">
    <text evidence="6">Centrosomal protein involved in regulation of centriole duplication. Required to limit centriole duplication to once per cell cycle by preventing centriole reduplication.</text>
</comment>